<dbReference type="GO" id="GO:0004190">
    <property type="term" value="F:aspartic-type endopeptidase activity"/>
    <property type="evidence" value="ECO:0007669"/>
    <property type="project" value="InterPro"/>
</dbReference>
<dbReference type="InterPro" id="IPR050882">
    <property type="entry name" value="Prepilin_peptidase/N-MTase"/>
</dbReference>
<evidence type="ECO:0000313" key="4">
    <source>
        <dbReference type="EMBL" id="CAH2762848.1"/>
    </source>
</evidence>
<keyword evidence="2" id="KW-1133">Transmembrane helix</keyword>
<feature type="transmembrane region" description="Helical" evidence="2">
    <location>
        <begin position="96"/>
        <end position="112"/>
    </location>
</feature>
<evidence type="ECO:0000259" key="3">
    <source>
        <dbReference type="Pfam" id="PF01478"/>
    </source>
</evidence>
<dbReference type="EMBL" id="OW659477">
    <property type="protein sequence ID" value="CAH2762877.1"/>
    <property type="molecule type" value="Genomic_DNA"/>
</dbReference>
<keyword evidence="2" id="KW-0812">Transmembrane</keyword>
<dbReference type="Proteomes" id="UP001154111">
    <property type="component" value="Chromosome"/>
</dbReference>
<proteinExistence type="inferred from homology"/>
<dbReference type="AlphaFoldDB" id="A0AAU9VKA9"/>
<dbReference type="PANTHER" id="PTHR30487:SF0">
    <property type="entry name" value="PREPILIN LEADER PEPTIDASE_N-METHYLTRANSFERASE-RELATED"/>
    <property type="match status" value="1"/>
</dbReference>
<dbReference type="GO" id="GO:0006465">
    <property type="term" value="P:signal peptide processing"/>
    <property type="evidence" value="ECO:0007669"/>
    <property type="project" value="TreeGrafter"/>
</dbReference>
<evidence type="ECO:0000313" key="7">
    <source>
        <dbReference type="Proteomes" id="UP001154111"/>
    </source>
</evidence>
<dbReference type="EMBL" id="OW659496">
    <property type="protein sequence ID" value="CAH2762848.1"/>
    <property type="molecule type" value="Genomic_DNA"/>
</dbReference>
<evidence type="ECO:0000313" key="5">
    <source>
        <dbReference type="EMBL" id="CAH2762877.1"/>
    </source>
</evidence>
<comment type="similarity">
    <text evidence="1">Belongs to the peptidase A24 family.</text>
</comment>
<evidence type="ECO:0000256" key="2">
    <source>
        <dbReference type="SAM" id="Phobius"/>
    </source>
</evidence>
<feature type="transmembrane region" description="Helical" evidence="2">
    <location>
        <begin position="47"/>
        <end position="66"/>
    </location>
</feature>
<keyword evidence="6" id="KW-1185">Reference proteome</keyword>
<gene>
    <name evidence="5" type="ORF">ERYAMS2_01422</name>
    <name evidence="4" type="ORF">ERYAMS_01128</name>
</gene>
<name>A0AAU9VKA9_9FIRM</name>
<feature type="transmembrane region" description="Helical" evidence="2">
    <location>
        <begin position="6"/>
        <end position="26"/>
    </location>
</feature>
<evidence type="ECO:0000256" key="1">
    <source>
        <dbReference type="ARBA" id="ARBA00005801"/>
    </source>
</evidence>
<dbReference type="GO" id="GO:0005886">
    <property type="term" value="C:plasma membrane"/>
    <property type="evidence" value="ECO:0007669"/>
    <property type="project" value="TreeGrafter"/>
</dbReference>
<sequence length="135" mass="15402">MILIEATNSLLIMILLVMSYIDYKILKIPKCLINAIYIIRVVNPAPITIDNFISLLCLGFPFYFLWRYRKSIGLGDVLLIQSLCFYLGFEKSVLGIYYTSLASTILLLIQIQKRSLPDTPYPFVPIISIGFMLAL</sequence>
<reference evidence="5" key="1">
    <citation type="submission" date="2022-04" db="EMBL/GenBank/DDBJ databases">
        <authorList>
            <person name="Forde T."/>
        </authorList>
    </citation>
    <scope>NUCLEOTIDE SEQUENCE</scope>
    <source>
        <strain evidence="5">A18Y016a</strain>
        <strain evidence="4">A18Y020d</strain>
    </source>
</reference>
<accession>A0AAU9VKA9</accession>
<protein>
    <submittedName>
        <fullName evidence="5">Prepilin peptidase</fullName>
    </submittedName>
</protein>
<dbReference type="Gene3D" id="1.20.120.1220">
    <property type="match status" value="1"/>
</dbReference>
<organism evidence="5 7">
    <name type="scientific">Erysipelothrix amsterdamensis</name>
    <dbReference type="NCBI Taxonomy" id="2929157"/>
    <lineage>
        <taxon>Bacteria</taxon>
        <taxon>Bacillati</taxon>
        <taxon>Bacillota</taxon>
        <taxon>Erysipelotrichia</taxon>
        <taxon>Erysipelotrichales</taxon>
        <taxon>Erysipelotrichaceae</taxon>
        <taxon>Erysipelothrix</taxon>
    </lineage>
</organism>
<feature type="domain" description="Prepilin type IV endopeptidase peptidase" evidence="3">
    <location>
        <begin position="10"/>
        <end position="107"/>
    </location>
</feature>
<dbReference type="Pfam" id="PF01478">
    <property type="entry name" value="Peptidase_A24"/>
    <property type="match status" value="1"/>
</dbReference>
<keyword evidence="2" id="KW-0472">Membrane</keyword>
<dbReference type="Proteomes" id="UP001154095">
    <property type="component" value="Chromosome"/>
</dbReference>
<evidence type="ECO:0000313" key="6">
    <source>
        <dbReference type="Proteomes" id="UP001154095"/>
    </source>
</evidence>
<dbReference type="InterPro" id="IPR000045">
    <property type="entry name" value="Prepilin_IV_endopep_pep"/>
</dbReference>
<dbReference type="PANTHER" id="PTHR30487">
    <property type="entry name" value="TYPE 4 PREPILIN-LIKE PROTEINS LEADER PEPTIDE-PROCESSING ENZYME"/>
    <property type="match status" value="1"/>
</dbReference>